<dbReference type="SUPFAM" id="SSF55486">
    <property type="entry name" value="Metalloproteases ('zincins'), catalytic domain"/>
    <property type="match status" value="1"/>
</dbReference>
<evidence type="ECO:0000256" key="1">
    <source>
        <dbReference type="ARBA" id="ARBA00022737"/>
    </source>
</evidence>
<dbReference type="SUPFAM" id="SSF48452">
    <property type="entry name" value="TPR-like"/>
    <property type="match status" value="4"/>
</dbReference>
<dbReference type="RefSeq" id="WP_390301188.1">
    <property type="nucleotide sequence ID" value="NZ_JBHULI010000024.1"/>
</dbReference>
<dbReference type="Pfam" id="PF13432">
    <property type="entry name" value="TPR_16"/>
    <property type="match status" value="1"/>
</dbReference>
<name>A0ABW5JIJ1_9BACT</name>
<dbReference type="Proteomes" id="UP001597460">
    <property type="component" value="Unassembled WGS sequence"/>
</dbReference>
<dbReference type="InterPro" id="IPR051012">
    <property type="entry name" value="CellSynth/LPSAsmb/PSIAsmb"/>
</dbReference>
<dbReference type="Gene3D" id="3.40.390.10">
    <property type="entry name" value="Collagenase (Catalytic Domain)"/>
    <property type="match status" value="1"/>
</dbReference>
<dbReference type="PANTHER" id="PTHR45586:SF1">
    <property type="entry name" value="LIPOPOLYSACCHARIDE ASSEMBLY PROTEIN B"/>
    <property type="match status" value="1"/>
</dbReference>
<accession>A0ABW5JIJ1</accession>
<dbReference type="SMART" id="SM00028">
    <property type="entry name" value="TPR"/>
    <property type="match status" value="7"/>
</dbReference>
<sequence>MSGLKIIPKVLIIPAFAALLFISCTSETEKYVDDTEIVKEQLEQERSTTLEELETEVTPQNIEKLVELGMWSEAEQYIANADAGNNEVRLVEAKLLMKKHRYSDSESIVNAVLEENPSNREAQLLKAELNIQAWDLDEADDIGAALLEENTNDAKVGLIRGKVALLKRDFEEALRWAENVQDWDPQFDGGYLLEAEGLFWDQDPAAAEPALKKALSLNPYNPDARFSYGYAVWRRVDATQLDNMAAQWNLAFEVNPLHYLTHWHFGNGHTNLTYADYIHPTDEEVREELNRAEVLIPQNRLDEAIQITHEVEAEYPESVLPEMMRGSIYYMYYDMDRAARLDSSQAAFENILDRKQNYGPAHNGLAAVIKQRQFEYLDGFEELEQTITDTEIPEDGAVFYNVFKDANYYPGDRVKKMIAQQIGPSKAYLPMINKFDSDFAIPPLHIDLAIAMDRSYFRVGTTFDNRQWMDIRGVGSGATGIEYLERGAHWERNVLAHEYAHLYHGRILTDEESRKIRSLYHTAKENGTTLDYYASNNESEFFAQGYAGFLSDKKVHPLNHKSMNTREFIREKDPDYYEFLESLLQKQEEYLAGNEEVLDDNWAQTYLTLANRARGSNNLNEATAYLHTALTFSNDYIPALLEYAEVNAEKGDFEAAEEMITRANDLDSDYAPVLVSRANVIHQKALEGIMAFDEAMEEQKLLFDEAETMEEDLAEAANLNRLSRERYYNYGFLKEAIDVSESYVADAPMVSTYLRDRKEDAEAFAKNLRSVLGYSGDVSDFFKDLLDQNPQNFDYRLVYADVLARQSRLEEALSVLEEGQRILASADNELPSYTLRIAHINLENGEEEKAEESISTLSEDDLGMDEKFLLAELYAKLGRITEGNETLDSISDVNLPIHNAEYEFVLGTLAEADGNIESAEDHFSEALEMNPYHLSARAALIQLLNEQDDQDAATILTEEAENLPVPLGPDFTRQIN</sequence>
<keyword evidence="1" id="KW-0677">Repeat</keyword>
<dbReference type="InterPro" id="IPR019734">
    <property type="entry name" value="TPR_rpt"/>
</dbReference>
<dbReference type="Gene3D" id="1.25.40.10">
    <property type="entry name" value="Tetratricopeptide repeat domain"/>
    <property type="match status" value="4"/>
</dbReference>
<dbReference type="InterPro" id="IPR024079">
    <property type="entry name" value="MetalloPept_cat_dom_sf"/>
</dbReference>
<reference evidence="5" key="1">
    <citation type="journal article" date="2019" name="Int. J. Syst. Evol. Microbiol.">
        <title>The Global Catalogue of Microorganisms (GCM) 10K type strain sequencing project: providing services to taxonomists for standard genome sequencing and annotation.</title>
        <authorList>
            <consortium name="The Broad Institute Genomics Platform"/>
            <consortium name="The Broad Institute Genome Sequencing Center for Infectious Disease"/>
            <person name="Wu L."/>
            <person name="Ma J."/>
        </authorList>
    </citation>
    <scope>NUCLEOTIDE SEQUENCE [LARGE SCALE GENOMIC DNA]</scope>
    <source>
        <strain evidence="5">KCTC 52042</strain>
    </source>
</reference>
<keyword evidence="5" id="KW-1185">Reference proteome</keyword>
<comment type="caution">
    <text evidence="4">The sequence shown here is derived from an EMBL/GenBank/DDBJ whole genome shotgun (WGS) entry which is preliminary data.</text>
</comment>
<feature type="repeat" description="TPR" evidence="3">
    <location>
        <begin position="900"/>
        <end position="933"/>
    </location>
</feature>
<keyword evidence="2 3" id="KW-0802">TPR repeat</keyword>
<dbReference type="PROSITE" id="PS51257">
    <property type="entry name" value="PROKAR_LIPOPROTEIN"/>
    <property type="match status" value="1"/>
</dbReference>
<dbReference type="InterPro" id="IPR011990">
    <property type="entry name" value="TPR-like_helical_dom_sf"/>
</dbReference>
<dbReference type="EMBL" id="JBHULI010000024">
    <property type="protein sequence ID" value="MFD2532563.1"/>
    <property type="molecule type" value="Genomic_DNA"/>
</dbReference>
<evidence type="ECO:0000256" key="3">
    <source>
        <dbReference type="PROSITE-ProRule" id="PRU00339"/>
    </source>
</evidence>
<organism evidence="4 5">
    <name type="scientific">Gracilimonas halophila</name>
    <dbReference type="NCBI Taxonomy" id="1834464"/>
    <lineage>
        <taxon>Bacteria</taxon>
        <taxon>Pseudomonadati</taxon>
        <taxon>Balneolota</taxon>
        <taxon>Balneolia</taxon>
        <taxon>Balneolales</taxon>
        <taxon>Balneolaceae</taxon>
        <taxon>Gracilimonas</taxon>
    </lineage>
</organism>
<dbReference type="Pfam" id="PF14559">
    <property type="entry name" value="TPR_19"/>
    <property type="match status" value="1"/>
</dbReference>
<evidence type="ECO:0000313" key="4">
    <source>
        <dbReference type="EMBL" id="MFD2532563.1"/>
    </source>
</evidence>
<dbReference type="PANTHER" id="PTHR45586">
    <property type="entry name" value="TPR REPEAT-CONTAINING PROTEIN PA4667"/>
    <property type="match status" value="1"/>
</dbReference>
<protein>
    <submittedName>
        <fullName evidence="4">Tetratricopeptide repeat protein</fullName>
    </submittedName>
</protein>
<dbReference type="PROSITE" id="PS50005">
    <property type="entry name" value="TPR"/>
    <property type="match status" value="1"/>
</dbReference>
<gene>
    <name evidence="4" type="ORF">ACFSVN_08920</name>
</gene>
<proteinExistence type="predicted"/>
<evidence type="ECO:0000313" key="5">
    <source>
        <dbReference type="Proteomes" id="UP001597460"/>
    </source>
</evidence>
<evidence type="ECO:0000256" key="2">
    <source>
        <dbReference type="ARBA" id="ARBA00022803"/>
    </source>
</evidence>